<accession>A0A448WY86</accession>
<proteinExistence type="predicted"/>
<dbReference type="AlphaFoldDB" id="A0A448WY86"/>
<evidence type="ECO:0000313" key="2">
    <source>
        <dbReference type="Proteomes" id="UP000784294"/>
    </source>
</evidence>
<dbReference type="Proteomes" id="UP000784294">
    <property type="component" value="Unassembled WGS sequence"/>
</dbReference>
<organism evidence="1 2">
    <name type="scientific">Protopolystoma xenopodis</name>
    <dbReference type="NCBI Taxonomy" id="117903"/>
    <lineage>
        <taxon>Eukaryota</taxon>
        <taxon>Metazoa</taxon>
        <taxon>Spiralia</taxon>
        <taxon>Lophotrochozoa</taxon>
        <taxon>Platyhelminthes</taxon>
        <taxon>Monogenea</taxon>
        <taxon>Polyopisthocotylea</taxon>
        <taxon>Polystomatidea</taxon>
        <taxon>Polystomatidae</taxon>
        <taxon>Protopolystoma</taxon>
    </lineage>
</organism>
<keyword evidence="2" id="KW-1185">Reference proteome</keyword>
<protein>
    <submittedName>
        <fullName evidence="1">Uncharacterized protein</fullName>
    </submittedName>
</protein>
<evidence type="ECO:0000313" key="1">
    <source>
        <dbReference type="EMBL" id="VEL23251.1"/>
    </source>
</evidence>
<reference evidence="1" key="1">
    <citation type="submission" date="2018-11" db="EMBL/GenBank/DDBJ databases">
        <authorList>
            <consortium name="Pathogen Informatics"/>
        </authorList>
    </citation>
    <scope>NUCLEOTIDE SEQUENCE</scope>
</reference>
<sequence length="133" mass="14481">MSVVALLETKMECVSNYIPSDAIASHRTSTCTLFPRLGLLQAKASHESALAFATFLPKKLANERHSFLKGWAERLVSHAMFGLRHTEAHVCWVVVGLNASVPMGDKANDRGWVVKIGLVSTSMPPTPLPVTEP</sequence>
<name>A0A448WY86_9PLAT</name>
<dbReference type="EMBL" id="CAAALY010060958">
    <property type="protein sequence ID" value="VEL23251.1"/>
    <property type="molecule type" value="Genomic_DNA"/>
</dbReference>
<gene>
    <name evidence="1" type="ORF">PXEA_LOCUS16691</name>
</gene>
<comment type="caution">
    <text evidence="1">The sequence shown here is derived from an EMBL/GenBank/DDBJ whole genome shotgun (WGS) entry which is preliminary data.</text>
</comment>